<keyword evidence="3" id="KW-1185">Reference proteome</keyword>
<sequence length="278" mass="28476">MEFADFAPEKAMSPEERQLLTGLFDRIQSAGANPRDREAETFIEDAVKALPYAPYLLAQTTIVQDQALRAANDRLQQLEAQVRDLEQRAAQPQQGGGSFLGGLGSLFGGGNPQPSPPPQQPRAPSPGWGQPPQQGGWQQPPQQQPVGGPWGAPQGGPMGGGFGGGPMGGPMGGQGGGFLKGALGAAAGVAGGVLLADSIKGLFGGHNNALGIGAGVPGVDQGLAGLGGGRETVVNNYYGDDAVRQQDAQQDADQDQDDVQDAADYSSDYGDDDNSTDV</sequence>
<keyword evidence="2" id="KW-0418">Kinase</keyword>
<gene>
    <name evidence="2" type="ORF">MPC4_20111</name>
</gene>
<feature type="compositionally biased region" description="Acidic residues" evidence="1">
    <location>
        <begin position="269"/>
        <end position="278"/>
    </location>
</feature>
<organism evidence="2 3">
    <name type="scientific">Methylocella tundrae</name>
    <dbReference type="NCBI Taxonomy" id="227605"/>
    <lineage>
        <taxon>Bacteria</taxon>
        <taxon>Pseudomonadati</taxon>
        <taxon>Pseudomonadota</taxon>
        <taxon>Alphaproteobacteria</taxon>
        <taxon>Hyphomicrobiales</taxon>
        <taxon>Beijerinckiaceae</taxon>
        <taxon>Methylocella</taxon>
    </lineage>
</organism>
<name>A0A8B6M4G3_METTU</name>
<proteinExistence type="predicted"/>
<feature type="compositionally biased region" description="Low complexity" evidence="1">
    <location>
        <begin position="125"/>
        <end position="147"/>
    </location>
</feature>
<evidence type="ECO:0000313" key="3">
    <source>
        <dbReference type="Proteomes" id="UP000485880"/>
    </source>
</evidence>
<keyword evidence="2" id="KW-0808">Transferase</keyword>
<protein>
    <submittedName>
        <fullName evidence="2">Histidine kinase</fullName>
    </submittedName>
</protein>
<feature type="compositionally biased region" description="Gly residues" evidence="1">
    <location>
        <begin position="148"/>
        <end position="169"/>
    </location>
</feature>
<dbReference type="Pfam" id="PF09849">
    <property type="entry name" value="DUF2076"/>
    <property type="match status" value="1"/>
</dbReference>
<feature type="compositionally biased region" description="Gly residues" evidence="1">
    <location>
        <begin position="94"/>
        <end position="111"/>
    </location>
</feature>
<feature type="region of interest" description="Disordered" evidence="1">
    <location>
        <begin position="239"/>
        <end position="278"/>
    </location>
</feature>
<feature type="compositionally biased region" description="Acidic residues" evidence="1">
    <location>
        <begin position="250"/>
        <end position="261"/>
    </location>
</feature>
<feature type="region of interest" description="Disordered" evidence="1">
    <location>
        <begin position="86"/>
        <end position="169"/>
    </location>
</feature>
<comment type="caution">
    <text evidence="2">The sequence shown here is derived from an EMBL/GenBank/DDBJ whole genome shotgun (WGS) entry which is preliminary data.</text>
</comment>
<evidence type="ECO:0000313" key="2">
    <source>
        <dbReference type="EMBL" id="VTZ49901.1"/>
    </source>
</evidence>
<dbReference type="EMBL" id="CABFMQ020000076">
    <property type="protein sequence ID" value="VTZ49901.1"/>
    <property type="molecule type" value="Genomic_DNA"/>
</dbReference>
<dbReference type="GO" id="GO:0016301">
    <property type="term" value="F:kinase activity"/>
    <property type="evidence" value="ECO:0007669"/>
    <property type="project" value="UniProtKB-KW"/>
</dbReference>
<dbReference type="AlphaFoldDB" id="A0A8B6M4G3"/>
<accession>A0A8B6M4G3</accession>
<dbReference type="InterPro" id="IPR018648">
    <property type="entry name" value="DUF2076"/>
</dbReference>
<reference evidence="2 3" key="1">
    <citation type="submission" date="2019-05" db="EMBL/GenBank/DDBJ databases">
        <authorList>
            <person name="Farhan Ul Haque M."/>
        </authorList>
    </citation>
    <scope>NUCLEOTIDE SEQUENCE [LARGE SCALE GENOMIC DNA]</scope>
    <source>
        <strain evidence="2">2</strain>
    </source>
</reference>
<dbReference type="Proteomes" id="UP000485880">
    <property type="component" value="Unassembled WGS sequence"/>
</dbReference>
<feature type="compositionally biased region" description="Pro residues" evidence="1">
    <location>
        <begin position="113"/>
        <end position="124"/>
    </location>
</feature>
<evidence type="ECO:0000256" key="1">
    <source>
        <dbReference type="SAM" id="MobiDB-lite"/>
    </source>
</evidence>